<dbReference type="PANTHER" id="PTHR11527">
    <property type="entry name" value="HEAT-SHOCK PROTEIN 20 FAMILY MEMBER"/>
    <property type="match status" value="1"/>
</dbReference>
<dbReference type="Proteomes" id="UP001374803">
    <property type="component" value="Chromosome"/>
</dbReference>
<dbReference type="InterPro" id="IPR008978">
    <property type="entry name" value="HSP20-like_chaperone"/>
</dbReference>
<evidence type="ECO:0000256" key="2">
    <source>
        <dbReference type="RuleBase" id="RU003616"/>
    </source>
</evidence>
<dbReference type="PROSITE" id="PS01031">
    <property type="entry name" value="SHSP"/>
    <property type="match status" value="1"/>
</dbReference>
<evidence type="ECO:0000313" key="4">
    <source>
        <dbReference type="EMBL" id="WXB04848.1"/>
    </source>
</evidence>
<dbReference type="EMBL" id="CP089983">
    <property type="protein sequence ID" value="WXB04848.1"/>
    <property type="molecule type" value="Genomic_DNA"/>
</dbReference>
<dbReference type="RefSeq" id="WP_394834490.1">
    <property type="nucleotide sequence ID" value="NZ_CP089929.1"/>
</dbReference>
<comment type="similarity">
    <text evidence="1 2">Belongs to the small heat shock protein (HSP20) family.</text>
</comment>
<reference evidence="4" key="1">
    <citation type="submission" date="2021-12" db="EMBL/GenBank/DDBJ databases">
        <title>Discovery of the Pendulisporaceae a myxobacterial family with distinct sporulation behavior and unique specialized metabolism.</title>
        <authorList>
            <person name="Garcia R."/>
            <person name="Popoff A."/>
            <person name="Bader C.D."/>
            <person name="Loehr J."/>
            <person name="Walesch S."/>
            <person name="Walt C."/>
            <person name="Boldt J."/>
            <person name="Bunk B."/>
            <person name="Haeckl F.J.F.P.J."/>
            <person name="Gunesch A.P."/>
            <person name="Birkelbach J."/>
            <person name="Nuebel U."/>
            <person name="Pietschmann T."/>
            <person name="Bach T."/>
            <person name="Mueller R."/>
        </authorList>
    </citation>
    <scope>NUCLEOTIDE SEQUENCE</scope>
    <source>
        <strain evidence="4">MSr11367</strain>
    </source>
</reference>
<keyword evidence="5" id="KW-1185">Reference proteome</keyword>
<evidence type="ECO:0000313" key="5">
    <source>
        <dbReference type="Proteomes" id="UP001374803"/>
    </source>
</evidence>
<dbReference type="Gene3D" id="2.60.40.790">
    <property type="match status" value="1"/>
</dbReference>
<sequence length="145" mass="16004">MLTRWDAVSTLDHLFDDVMGSMLGTATSTRTFDPSIDVRTSENDVVFVCDVPGVKQEDLDVTLENHVLTIKGIRRFESKEGEQAILGRAYGAFSRAFSLADHLDDANLSAQLVDGVLTIRIPKQAKARPRKIQIGNGKDSKQLTE</sequence>
<dbReference type="SUPFAM" id="SSF49764">
    <property type="entry name" value="HSP20-like chaperones"/>
    <property type="match status" value="1"/>
</dbReference>
<feature type="domain" description="SHSP" evidence="3">
    <location>
        <begin position="27"/>
        <end position="137"/>
    </location>
</feature>
<dbReference type="CDD" id="cd06464">
    <property type="entry name" value="ACD_sHsps-like"/>
    <property type="match status" value="1"/>
</dbReference>
<evidence type="ECO:0000259" key="3">
    <source>
        <dbReference type="PROSITE" id="PS01031"/>
    </source>
</evidence>
<dbReference type="Pfam" id="PF00011">
    <property type="entry name" value="HSP20"/>
    <property type="match status" value="1"/>
</dbReference>
<dbReference type="InterPro" id="IPR031107">
    <property type="entry name" value="Small_HSP"/>
</dbReference>
<organism evidence="4 5">
    <name type="scientific">Pendulispora rubella</name>
    <dbReference type="NCBI Taxonomy" id="2741070"/>
    <lineage>
        <taxon>Bacteria</taxon>
        <taxon>Pseudomonadati</taxon>
        <taxon>Myxococcota</taxon>
        <taxon>Myxococcia</taxon>
        <taxon>Myxococcales</taxon>
        <taxon>Sorangiineae</taxon>
        <taxon>Pendulisporaceae</taxon>
        <taxon>Pendulispora</taxon>
    </lineage>
</organism>
<gene>
    <name evidence="4" type="ORF">LVJ94_49150</name>
</gene>
<proteinExistence type="inferred from homology"/>
<accession>A0ABZ2L1X0</accession>
<protein>
    <submittedName>
        <fullName evidence="4">Hsp20/alpha crystallin family protein</fullName>
    </submittedName>
</protein>
<evidence type="ECO:0000256" key="1">
    <source>
        <dbReference type="PROSITE-ProRule" id="PRU00285"/>
    </source>
</evidence>
<dbReference type="InterPro" id="IPR002068">
    <property type="entry name" value="A-crystallin/Hsp20_dom"/>
</dbReference>
<name>A0ABZ2L1X0_9BACT</name>